<organism evidence="1 2">
    <name type="scientific">Phytophthora nicotianae P1976</name>
    <dbReference type="NCBI Taxonomy" id="1317066"/>
    <lineage>
        <taxon>Eukaryota</taxon>
        <taxon>Sar</taxon>
        <taxon>Stramenopiles</taxon>
        <taxon>Oomycota</taxon>
        <taxon>Peronosporomycetes</taxon>
        <taxon>Peronosporales</taxon>
        <taxon>Peronosporaceae</taxon>
        <taxon>Phytophthora</taxon>
    </lineage>
</organism>
<sequence length="97" mass="10725">MSSREKIGVLKQNGTEPVVSECLACLLLRKASSDNYSAAQPIVECGSKRSACTIPRILARVDWKIYSKMKITLALIVAHKLHRLEWSKGTVDTPPSE</sequence>
<dbReference type="AlphaFoldDB" id="A0A081AAK3"/>
<dbReference type="EMBL" id="ANJA01001615">
    <property type="protein sequence ID" value="ETO75914.1"/>
    <property type="molecule type" value="Genomic_DNA"/>
</dbReference>
<evidence type="ECO:0000313" key="1">
    <source>
        <dbReference type="EMBL" id="ETO75914.1"/>
    </source>
</evidence>
<comment type="caution">
    <text evidence="1">The sequence shown here is derived from an EMBL/GenBank/DDBJ whole genome shotgun (WGS) entry which is preliminary data.</text>
</comment>
<evidence type="ECO:0000313" key="2">
    <source>
        <dbReference type="Proteomes" id="UP000028582"/>
    </source>
</evidence>
<dbReference type="OrthoDB" id="114024at2759"/>
<gene>
    <name evidence="1" type="ORF">F444_08607</name>
</gene>
<name>A0A081AAK3_PHYNI</name>
<dbReference type="Proteomes" id="UP000028582">
    <property type="component" value="Unassembled WGS sequence"/>
</dbReference>
<accession>A0A081AAK3</accession>
<proteinExistence type="predicted"/>
<reference evidence="1 2" key="1">
    <citation type="submission" date="2013-11" db="EMBL/GenBank/DDBJ databases">
        <title>The Genome Sequence of Phytophthora parasitica P1976.</title>
        <authorList>
            <consortium name="The Broad Institute Genomics Platform"/>
            <person name="Russ C."/>
            <person name="Tyler B."/>
            <person name="Panabieres F."/>
            <person name="Shan W."/>
            <person name="Tripathy S."/>
            <person name="Grunwald N."/>
            <person name="Machado M."/>
            <person name="Johnson C.S."/>
            <person name="Walker B."/>
            <person name="Young S."/>
            <person name="Zeng Q."/>
            <person name="Gargeya S."/>
            <person name="Fitzgerald M."/>
            <person name="Haas B."/>
            <person name="Abouelleil A."/>
            <person name="Allen A.W."/>
            <person name="Alvarado L."/>
            <person name="Arachchi H.M."/>
            <person name="Berlin A.M."/>
            <person name="Chapman S.B."/>
            <person name="Gainer-Dewar J."/>
            <person name="Goldberg J."/>
            <person name="Griggs A."/>
            <person name="Gujja S."/>
            <person name="Hansen M."/>
            <person name="Howarth C."/>
            <person name="Imamovic A."/>
            <person name="Ireland A."/>
            <person name="Larimer J."/>
            <person name="McCowan C."/>
            <person name="Murphy C."/>
            <person name="Pearson M."/>
            <person name="Poon T.W."/>
            <person name="Priest M."/>
            <person name="Roberts A."/>
            <person name="Saif S."/>
            <person name="Shea T."/>
            <person name="Sisk P."/>
            <person name="Sykes S."/>
            <person name="Wortman J."/>
            <person name="Nusbaum C."/>
            <person name="Birren B."/>
        </authorList>
    </citation>
    <scope>NUCLEOTIDE SEQUENCE [LARGE SCALE GENOMIC DNA]</scope>
    <source>
        <strain evidence="1 2">P1976</strain>
    </source>
</reference>
<protein>
    <submittedName>
        <fullName evidence="1">Uncharacterized protein</fullName>
    </submittedName>
</protein>